<reference evidence="1 2" key="1">
    <citation type="submission" date="2022-11" db="EMBL/GenBank/DDBJ databases">
        <title>Study of microbial diversity in lake waters.</title>
        <authorList>
            <person name="Zhang J."/>
        </authorList>
    </citation>
    <scope>NUCLEOTIDE SEQUENCE [LARGE SCALE GENOMIC DNA]</scope>
    <source>
        <strain evidence="1 2">DT12</strain>
    </source>
</reference>
<dbReference type="EMBL" id="JAPMLT010000001">
    <property type="protein sequence ID" value="MCX7568500.1"/>
    <property type="molecule type" value="Genomic_DNA"/>
</dbReference>
<organism evidence="1 2">
    <name type="scientific">Tumebacillus lacus</name>
    <dbReference type="NCBI Taxonomy" id="2995335"/>
    <lineage>
        <taxon>Bacteria</taxon>
        <taxon>Bacillati</taxon>
        <taxon>Bacillota</taxon>
        <taxon>Bacilli</taxon>
        <taxon>Bacillales</taxon>
        <taxon>Alicyclobacillaceae</taxon>
        <taxon>Tumebacillus</taxon>
    </lineage>
</organism>
<name>A0ABT3WV01_9BACL</name>
<evidence type="ECO:0000313" key="2">
    <source>
        <dbReference type="Proteomes" id="UP001208017"/>
    </source>
</evidence>
<sequence length="54" mass="5963">MENEYALTCTMCGRTDEVEGTNVAQVTAAKHGGSVHICETCKRKVQVESENKFK</sequence>
<dbReference type="Proteomes" id="UP001208017">
    <property type="component" value="Unassembled WGS sequence"/>
</dbReference>
<gene>
    <name evidence="1" type="ORF">OS242_00780</name>
</gene>
<accession>A0ABT3WV01</accession>
<proteinExistence type="predicted"/>
<evidence type="ECO:0000313" key="1">
    <source>
        <dbReference type="EMBL" id="MCX7568500.1"/>
    </source>
</evidence>
<evidence type="ECO:0008006" key="3">
    <source>
        <dbReference type="Google" id="ProtNLM"/>
    </source>
</evidence>
<dbReference type="RefSeq" id="WP_267149745.1">
    <property type="nucleotide sequence ID" value="NZ_JAPMLT010000001.1"/>
</dbReference>
<keyword evidence="2" id="KW-1185">Reference proteome</keyword>
<comment type="caution">
    <text evidence="1">The sequence shown here is derived from an EMBL/GenBank/DDBJ whole genome shotgun (WGS) entry which is preliminary data.</text>
</comment>
<protein>
    <recommendedName>
        <fullName evidence="3">DUF2197 domain-containing protein</fullName>
    </recommendedName>
</protein>